<protein>
    <submittedName>
        <fullName evidence="5">TetR family transcriptional regulator</fullName>
    </submittedName>
</protein>
<feature type="DNA-binding region" description="H-T-H motif" evidence="2">
    <location>
        <begin position="44"/>
        <end position="63"/>
    </location>
</feature>
<reference evidence="5" key="1">
    <citation type="journal article" date="2020" name="mSystems">
        <title>Genome- and Community-Level Interaction Insights into Carbon Utilization and Element Cycling Functions of Hydrothermarchaeota in Hydrothermal Sediment.</title>
        <authorList>
            <person name="Zhou Z."/>
            <person name="Liu Y."/>
            <person name="Xu W."/>
            <person name="Pan J."/>
            <person name="Luo Z.H."/>
            <person name="Li M."/>
        </authorList>
    </citation>
    <scope>NUCLEOTIDE SEQUENCE [LARGE SCALE GENOMIC DNA]</scope>
    <source>
        <strain evidence="5">HyVt-489</strain>
    </source>
</reference>
<dbReference type="InterPro" id="IPR009057">
    <property type="entry name" value="Homeodomain-like_sf"/>
</dbReference>
<evidence type="ECO:0000313" key="5">
    <source>
        <dbReference type="EMBL" id="HFB54425.1"/>
    </source>
</evidence>
<dbReference type="Gene3D" id="1.10.10.60">
    <property type="entry name" value="Homeodomain-like"/>
    <property type="match status" value="1"/>
</dbReference>
<evidence type="ECO:0000259" key="4">
    <source>
        <dbReference type="PROSITE" id="PS50977"/>
    </source>
</evidence>
<dbReference type="Gene3D" id="1.10.357.10">
    <property type="entry name" value="Tetracycline Repressor, domain 2"/>
    <property type="match status" value="1"/>
</dbReference>
<dbReference type="PANTHER" id="PTHR30055:SF196">
    <property type="entry name" value="HTH-TYPE TRANSCRIPTIONAL REGULATOR RUTR"/>
    <property type="match status" value="1"/>
</dbReference>
<evidence type="ECO:0000256" key="3">
    <source>
        <dbReference type="SAM" id="MobiDB-lite"/>
    </source>
</evidence>
<organism evidence="5">
    <name type="scientific">Hellea balneolensis</name>
    <dbReference type="NCBI Taxonomy" id="287478"/>
    <lineage>
        <taxon>Bacteria</taxon>
        <taxon>Pseudomonadati</taxon>
        <taxon>Pseudomonadota</taxon>
        <taxon>Alphaproteobacteria</taxon>
        <taxon>Maricaulales</taxon>
        <taxon>Robiginitomaculaceae</taxon>
        <taxon>Hellea</taxon>
    </lineage>
</organism>
<feature type="region of interest" description="Disordered" evidence="3">
    <location>
        <begin position="1"/>
        <end position="20"/>
    </location>
</feature>
<dbReference type="SUPFAM" id="SSF48498">
    <property type="entry name" value="Tetracyclin repressor-like, C-terminal domain"/>
    <property type="match status" value="1"/>
</dbReference>
<dbReference type="InterPro" id="IPR050109">
    <property type="entry name" value="HTH-type_TetR-like_transc_reg"/>
</dbReference>
<dbReference type="Pfam" id="PF08362">
    <property type="entry name" value="TetR_C_3"/>
    <property type="match status" value="1"/>
</dbReference>
<dbReference type="Pfam" id="PF00440">
    <property type="entry name" value="TetR_N"/>
    <property type="match status" value="1"/>
</dbReference>
<proteinExistence type="predicted"/>
<dbReference type="PANTHER" id="PTHR30055">
    <property type="entry name" value="HTH-TYPE TRANSCRIPTIONAL REGULATOR RUTR"/>
    <property type="match status" value="1"/>
</dbReference>
<comment type="caution">
    <text evidence="5">The sequence shown here is derived from an EMBL/GenBank/DDBJ whole genome shotgun (WGS) entry which is preliminary data.</text>
</comment>
<dbReference type="GO" id="GO:0000976">
    <property type="term" value="F:transcription cis-regulatory region binding"/>
    <property type="evidence" value="ECO:0007669"/>
    <property type="project" value="TreeGrafter"/>
</dbReference>
<name>A0A7C3CBC4_9PROT</name>
<feature type="domain" description="HTH tetR-type" evidence="4">
    <location>
        <begin position="21"/>
        <end position="81"/>
    </location>
</feature>
<keyword evidence="1 2" id="KW-0238">DNA-binding</keyword>
<dbReference type="InterPro" id="IPR013573">
    <property type="entry name" value="Tscrpt_reg_YcdC_C"/>
</dbReference>
<dbReference type="PROSITE" id="PS50977">
    <property type="entry name" value="HTH_TETR_2"/>
    <property type="match status" value="1"/>
</dbReference>
<feature type="non-terminal residue" evidence="5">
    <location>
        <position position="170"/>
    </location>
</feature>
<dbReference type="SUPFAM" id="SSF46689">
    <property type="entry name" value="Homeodomain-like"/>
    <property type="match status" value="1"/>
</dbReference>
<sequence length="170" mass="19643">MSTQRSSETPQKKQGKRSIRKFNEQRILRAAEQVFAQTGFKGTTTREIARVAGVPKANVHYYFSTKAELYRHVIEDVGQYWINAALPFDSSDDPATALCGYIRIKMQQARERPYGSKIWAMEVIRGAPVIDGYLHTVLYDWFKGRTKKIKTWIKDGKMDNVDPQTLFFMI</sequence>
<dbReference type="InterPro" id="IPR001647">
    <property type="entry name" value="HTH_TetR"/>
</dbReference>
<dbReference type="PRINTS" id="PR00455">
    <property type="entry name" value="HTHTETR"/>
</dbReference>
<evidence type="ECO:0000256" key="1">
    <source>
        <dbReference type="ARBA" id="ARBA00023125"/>
    </source>
</evidence>
<dbReference type="GO" id="GO:0045892">
    <property type="term" value="P:negative regulation of DNA-templated transcription"/>
    <property type="evidence" value="ECO:0007669"/>
    <property type="project" value="InterPro"/>
</dbReference>
<dbReference type="Proteomes" id="UP000886042">
    <property type="component" value="Unassembled WGS sequence"/>
</dbReference>
<accession>A0A7C3CBC4</accession>
<dbReference type="AlphaFoldDB" id="A0A7C3CBC4"/>
<evidence type="ECO:0000256" key="2">
    <source>
        <dbReference type="PROSITE-ProRule" id="PRU00335"/>
    </source>
</evidence>
<gene>
    <name evidence="5" type="ORF">ENJ46_00755</name>
</gene>
<dbReference type="EMBL" id="DRMN01000051">
    <property type="protein sequence ID" value="HFB54425.1"/>
    <property type="molecule type" value="Genomic_DNA"/>
</dbReference>
<dbReference type="GO" id="GO:0003700">
    <property type="term" value="F:DNA-binding transcription factor activity"/>
    <property type="evidence" value="ECO:0007669"/>
    <property type="project" value="TreeGrafter"/>
</dbReference>
<dbReference type="InterPro" id="IPR036271">
    <property type="entry name" value="Tet_transcr_reg_TetR-rel_C_sf"/>
</dbReference>